<dbReference type="AlphaFoldDB" id="A0AAD6Z4Q5"/>
<comment type="caution">
    <text evidence="2">The sequence shown here is derived from an EMBL/GenBank/DDBJ whole genome shotgun (WGS) entry which is preliminary data.</text>
</comment>
<dbReference type="EMBL" id="JARIHO010000092">
    <property type="protein sequence ID" value="KAJ7306701.1"/>
    <property type="molecule type" value="Genomic_DNA"/>
</dbReference>
<dbReference type="Proteomes" id="UP001218218">
    <property type="component" value="Unassembled WGS sequence"/>
</dbReference>
<evidence type="ECO:0000256" key="1">
    <source>
        <dbReference type="SAM" id="MobiDB-lite"/>
    </source>
</evidence>
<reference evidence="2" key="1">
    <citation type="submission" date="2023-03" db="EMBL/GenBank/DDBJ databases">
        <title>Massive genome expansion in bonnet fungi (Mycena s.s.) driven by repeated elements and novel gene families across ecological guilds.</title>
        <authorList>
            <consortium name="Lawrence Berkeley National Laboratory"/>
            <person name="Harder C.B."/>
            <person name="Miyauchi S."/>
            <person name="Viragh M."/>
            <person name="Kuo A."/>
            <person name="Thoen E."/>
            <person name="Andreopoulos B."/>
            <person name="Lu D."/>
            <person name="Skrede I."/>
            <person name="Drula E."/>
            <person name="Henrissat B."/>
            <person name="Morin E."/>
            <person name="Kohler A."/>
            <person name="Barry K."/>
            <person name="LaButti K."/>
            <person name="Morin E."/>
            <person name="Salamov A."/>
            <person name="Lipzen A."/>
            <person name="Mereny Z."/>
            <person name="Hegedus B."/>
            <person name="Baldrian P."/>
            <person name="Stursova M."/>
            <person name="Weitz H."/>
            <person name="Taylor A."/>
            <person name="Grigoriev I.V."/>
            <person name="Nagy L.G."/>
            <person name="Martin F."/>
            <person name="Kauserud H."/>
        </authorList>
    </citation>
    <scope>NUCLEOTIDE SEQUENCE</scope>
    <source>
        <strain evidence="2">CBHHK002</strain>
    </source>
</reference>
<sequence length="370" mass="40850">MSMLSVDGESYPSGQYKPRYAQALAGVSRGPPVPSRVESRQRTSTSVMPAKPSVTPARPSEEVVAEAKSIPDSYSAEIRALVDKIVGSKTLEVESSEFTVEPKIWPVLALALPEDLGARFHYSSTTSILIVTWPCAVHESFVWISDVFLEAKKKDSTLISATNTAIPFEGEYQGDTSIPDFALGRKTSDGEKYHVIIEAAYSQTAKKLENVAAKHLTRPDVACVIGLDFTSPQFHYPPTSPTPVQPLTQSAFIHATSRSPDLLGAVKIGNTTWAPAIKHIVVTIWMQRDSPAENFERKTWDITPIANQIDHPNLLARHAQIDKLIRGISRAVIAQPTFGLAYPDKNSFRINWTGLYNDLPRRLLVDSWSR</sequence>
<gene>
    <name evidence="2" type="ORF">DFH08DRAFT_902025</name>
</gene>
<feature type="non-terminal residue" evidence="2">
    <location>
        <position position="1"/>
    </location>
</feature>
<accession>A0AAD6Z4Q5</accession>
<protein>
    <submittedName>
        <fullName evidence="2">Uncharacterized protein</fullName>
    </submittedName>
</protein>
<evidence type="ECO:0000313" key="2">
    <source>
        <dbReference type="EMBL" id="KAJ7306701.1"/>
    </source>
</evidence>
<organism evidence="2 3">
    <name type="scientific">Mycena albidolilacea</name>
    <dbReference type="NCBI Taxonomy" id="1033008"/>
    <lineage>
        <taxon>Eukaryota</taxon>
        <taxon>Fungi</taxon>
        <taxon>Dikarya</taxon>
        <taxon>Basidiomycota</taxon>
        <taxon>Agaricomycotina</taxon>
        <taxon>Agaricomycetes</taxon>
        <taxon>Agaricomycetidae</taxon>
        <taxon>Agaricales</taxon>
        <taxon>Marasmiineae</taxon>
        <taxon>Mycenaceae</taxon>
        <taxon>Mycena</taxon>
    </lineage>
</organism>
<feature type="region of interest" description="Disordered" evidence="1">
    <location>
        <begin position="25"/>
        <end position="59"/>
    </location>
</feature>
<name>A0AAD6Z4Q5_9AGAR</name>
<evidence type="ECO:0000313" key="3">
    <source>
        <dbReference type="Proteomes" id="UP001218218"/>
    </source>
</evidence>
<keyword evidence="3" id="KW-1185">Reference proteome</keyword>
<proteinExistence type="predicted"/>